<dbReference type="AlphaFoldDB" id="A0A317C535"/>
<accession>A0A317C535</accession>
<evidence type="ECO:0000259" key="2">
    <source>
        <dbReference type="Pfam" id="PF07603"/>
    </source>
</evidence>
<dbReference type="Proteomes" id="UP000245506">
    <property type="component" value="Unassembled WGS sequence"/>
</dbReference>
<dbReference type="PANTHER" id="PTHR35812:SF1">
    <property type="entry name" value="LIPOPROTEIN"/>
    <property type="match status" value="1"/>
</dbReference>
<evidence type="ECO:0000256" key="1">
    <source>
        <dbReference type="SAM" id="SignalP"/>
    </source>
</evidence>
<dbReference type="InterPro" id="IPR011460">
    <property type="entry name" value="Lcl_C"/>
</dbReference>
<evidence type="ECO:0000313" key="3">
    <source>
        <dbReference type="EMBL" id="PWQ93407.1"/>
    </source>
</evidence>
<proteinExistence type="predicted"/>
<feature type="chain" id="PRO_5016308529" description="Lcl C-terminal domain-containing protein" evidence="1">
    <location>
        <begin position="35"/>
        <end position="176"/>
    </location>
</feature>
<protein>
    <recommendedName>
        <fullName evidence="2">Lcl C-terminal domain-containing protein</fullName>
    </recommendedName>
</protein>
<gene>
    <name evidence="3" type="ORF">DKT75_17390</name>
</gene>
<reference evidence="3 4" key="1">
    <citation type="submission" date="2018-05" db="EMBL/GenBank/DDBJ databases">
        <title>Leucothrix arctica sp. nov., isolated from Arctic seawater.</title>
        <authorList>
            <person name="Choi A."/>
            <person name="Baek K."/>
        </authorList>
    </citation>
    <scope>NUCLEOTIDE SEQUENCE [LARGE SCALE GENOMIC DNA]</scope>
    <source>
        <strain evidence="3 4">IMCC9719</strain>
    </source>
</reference>
<sequence>MDNNNLRSADQEMMMKTIIIIALTFGFLSGVAHAQSCSSTIDKSTPDVRFITSNDEVKDLVTNLTWKRCAQGQTWNSDDASCTDASLTFTWSQALSEAYDGWRVPNIKELHSIVEVSCRSPAINEMIFPNTDSDNFWTASPYINNAHTWSVSFTDGNDQGFSKSEGMFVRLVKDAS</sequence>
<name>A0A317C535_9GAMM</name>
<dbReference type="EMBL" id="QGKL01000042">
    <property type="protein sequence ID" value="PWQ93407.1"/>
    <property type="molecule type" value="Genomic_DNA"/>
</dbReference>
<feature type="domain" description="Lcl C-terminal" evidence="2">
    <location>
        <begin position="57"/>
        <end position="173"/>
    </location>
</feature>
<comment type="caution">
    <text evidence="3">The sequence shown here is derived from an EMBL/GenBank/DDBJ whole genome shotgun (WGS) entry which is preliminary data.</text>
</comment>
<evidence type="ECO:0000313" key="4">
    <source>
        <dbReference type="Proteomes" id="UP000245506"/>
    </source>
</evidence>
<keyword evidence="4" id="KW-1185">Reference proteome</keyword>
<organism evidence="3 4">
    <name type="scientific">Leucothrix arctica</name>
    <dbReference type="NCBI Taxonomy" id="1481894"/>
    <lineage>
        <taxon>Bacteria</taxon>
        <taxon>Pseudomonadati</taxon>
        <taxon>Pseudomonadota</taxon>
        <taxon>Gammaproteobacteria</taxon>
        <taxon>Thiotrichales</taxon>
        <taxon>Thiotrichaceae</taxon>
        <taxon>Leucothrix</taxon>
    </lineage>
</organism>
<dbReference type="Pfam" id="PF07603">
    <property type="entry name" value="Lcl_C"/>
    <property type="match status" value="1"/>
</dbReference>
<keyword evidence="1" id="KW-0732">Signal</keyword>
<dbReference type="PANTHER" id="PTHR35812">
    <property type="entry name" value="LIPOPROTEIN"/>
    <property type="match status" value="1"/>
</dbReference>
<feature type="signal peptide" evidence="1">
    <location>
        <begin position="1"/>
        <end position="34"/>
    </location>
</feature>